<proteinExistence type="inferred from homology"/>
<feature type="region of interest" description="Disordered" evidence="2">
    <location>
        <begin position="303"/>
        <end position="334"/>
    </location>
</feature>
<evidence type="ECO:0000256" key="2">
    <source>
        <dbReference type="SAM" id="MobiDB-lite"/>
    </source>
</evidence>
<dbReference type="GeneID" id="113724037"/>
<feature type="chain" id="PRO_5046529618" description="FAS1 domain-containing protein" evidence="3">
    <location>
        <begin position="25"/>
        <end position="420"/>
    </location>
</feature>
<dbReference type="InterPro" id="IPR000782">
    <property type="entry name" value="FAS1_domain"/>
</dbReference>
<comment type="similarity">
    <text evidence="1">Belongs to the fasciclin-like AGP family.</text>
</comment>
<feature type="domain" description="FAS1" evidence="4">
    <location>
        <begin position="17"/>
        <end position="166"/>
    </location>
</feature>
<feature type="region of interest" description="Disordered" evidence="2">
    <location>
        <begin position="176"/>
        <end position="231"/>
    </location>
</feature>
<dbReference type="Gene3D" id="2.30.180.10">
    <property type="entry name" value="FAS1 domain"/>
    <property type="match status" value="1"/>
</dbReference>
<evidence type="ECO:0000313" key="6">
    <source>
        <dbReference type="RefSeq" id="XP_027102789.2"/>
    </source>
</evidence>
<reference evidence="5" key="1">
    <citation type="journal article" date="2025" name="Foods">
        <title>Unveiling the Microbial Signatures of Arabica Coffee Cherries: Insights into Ripeness Specific Diversity, Functional Traits, and Implications for Quality and Safety.</title>
        <authorList>
            <consortium name="RefSeq"/>
            <person name="Tenea G.N."/>
            <person name="Cifuentes V."/>
            <person name="Reyes P."/>
            <person name="Cevallos-Vallejos M."/>
        </authorList>
    </citation>
    <scope>NUCLEOTIDE SEQUENCE [LARGE SCALE GENOMIC DNA]</scope>
</reference>
<feature type="compositionally biased region" description="Low complexity" evidence="2">
    <location>
        <begin position="346"/>
        <end position="356"/>
    </location>
</feature>
<dbReference type="OrthoDB" id="1937685at2759"/>
<name>A0A6P6VIA5_COFAR</name>
<dbReference type="AlphaFoldDB" id="A0A6P6VIA5"/>
<feature type="region of interest" description="Disordered" evidence="2">
    <location>
        <begin position="253"/>
        <end position="278"/>
    </location>
</feature>
<dbReference type="SUPFAM" id="SSF82153">
    <property type="entry name" value="FAS1 domain"/>
    <property type="match status" value="1"/>
</dbReference>
<organism evidence="5 6">
    <name type="scientific">Coffea arabica</name>
    <name type="common">Arabian coffee</name>
    <dbReference type="NCBI Taxonomy" id="13443"/>
    <lineage>
        <taxon>Eukaryota</taxon>
        <taxon>Viridiplantae</taxon>
        <taxon>Streptophyta</taxon>
        <taxon>Embryophyta</taxon>
        <taxon>Tracheophyta</taxon>
        <taxon>Spermatophyta</taxon>
        <taxon>Magnoliopsida</taxon>
        <taxon>eudicotyledons</taxon>
        <taxon>Gunneridae</taxon>
        <taxon>Pentapetalae</taxon>
        <taxon>asterids</taxon>
        <taxon>lamiids</taxon>
        <taxon>Gentianales</taxon>
        <taxon>Rubiaceae</taxon>
        <taxon>Ixoroideae</taxon>
        <taxon>Gardenieae complex</taxon>
        <taxon>Bertiereae - Coffeeae clade</taxon>
        <taxon>Coffeeae</taxon>
        <taxon>Coffea</taxon>
    </lineage>
</organism>
<dbReference type="InterPro" id="IPR052806">
    <property type="entry name" value="Fasciclin-like_AGP"/>
</dbReference>
<dbReference type="Proteomes" id="UP001652660">
    <property type="component" value="Chromosome 2e"/>
</dbReference>
<keyword evidence="3" id="KW-0732">Signal</keyword>
<evidence type="ECO:0000256" key="1">
    <source>
        <dbReference type="ARBA" id="ARBA00007843"/>
    </source>
</evidence>
<reference evidence="6" key="2">
    <citation type="submission" date="2025-08" db="UniProtKB">
        <authorList>
            <consortium name="RefSeq"/>
        </authorList>
    </citation>
    <scope>IDENTIFICATION</scope>
    <source>
        <tissue evidence="6">Leaves</tissue>
    </source>
</reference>
<feature type="compositionally biased region" description="Basic and acidic residues" evidence="2">
    <location>
        <begin position="357"/>
        <end position="366"/>
    </location>
</feature>
<dbReference type="PANTHER" id="PTHR33985">
    <property type="entry name" value="OS02G0491300 PROTEIN-RELATED"/>
    <property type="match status" value="1"/>
</dbReference>
<gene>
    <name evidence="6" type="primary">LOC113724037</name>
</gene>
<dbReference type="PROSITE" id="PS50213">
    <property type="entry name" value="FAS1"/>
    <property type="match status" value="1"/>
</dbReference>
<evidence type="ECO:0000259" key="4">
    <source>
        <dbReference type="PROSITE" id="PS50213"/>
    </source>
</evidence>
<feature type="region of interest" description="Disordered" evidence="2">
    <location>
        <begin position="346"/>
        <end position="391"/>
    </location>
</feature>
<feature type="signal peptide" evidence="3">
    <location>
        <begin position="1"/>
        <end position="24"/>
    </location>
</feature>
<dbReference type="InterPro" id="IPR036378">
    <property type="entry name" value="FAS1_dom_sf"/>
</dbReference>
<dbReference type="Pfam" id="PF02469">
    <property type="entry name" value="Fasciclin"/>
    <property type="match status" value="1"/>
</dbReference>
<evidence type="ECO:0000313" key="5">
    <source>
        <dbReference type="Proteomes" id="UP001652660"/>
    </source>
</evidence>
<evidence type="ECO:0000256" key="3">
    <source>
        <dbReference type="SAM" id="SignalP"/>
    </source>
</evidence>
<dbReference type="PANTHER" id="PTHR33985:SF15">
    <property type="entry name" value="FASCICLIN-LIKE ARABINOGALACTAN PROTEIN 19"/>
    <property type="match status" value="1"/>
</dbReference>
<dbReference type="RefSeq" id="XP_027102789.2">
    <property type="nucleotide sequence ID" value="XM_027246988.2"/>
</dbReference>
<protein>
    <recommendedName>
        <fullName evidence="4">FAS1 domain-containing protein</fullName>
    </recommendedName>
</protein>
<sequence>MASTLRLLAVILLLFTITNTTVTAVEDDELESMLNVLRARGYNLFSNAIATSDLIYEVLAGKSFTLFAPTDSSLFTLDMTNMASDYISILRCHVIPLRMTFSDICRFTSGSSLPTLTAARRATVRVESRSSPTSSDDAVTIDGVGVLLPGLFYSRSLAVHGLRGILNCASNQELKTAPSPVNNDRQAHPPPSNLSSPIDWGSSIDADDTEAPSLSPSNLPDDHRFNSPLINDSQEKHLPSHFFDHVLSPSSGYVDEDSITSTEPEPAVSHGFSPADSPAEQVKFPAEVSPAYDLWLEVPTSPHFAPSSEPLPPPEFSENDDPMAFPPSTGDAIENLGSHMVATDSELGSLNENELSLIEKDGRRSPVSDYFPVTSPEDMAESIKSQPSDEATFDCPVTDGYDHVSFSPGYVYTRNPMSCS</sequence>
<accession>A0A6P6VIA5</accession>
<keyword evidence="5" id="KW-1185">Reference proteome</keyword>